<accession>A0A8W7P8N6</accession>
<evidence type="ECO:0000313" key="1">
    <source>
        <dbReference type="EnsemblMetazoa" id="ACOM026861-PA.1"/>
    </source>
</evidence>
<reference evidence="1" key="1">
    <citation type="submission" date="2022-08" db="UniProtKB">
        <authorList>
            <consortium name="EnsemblMetazoa"/>
        </authorList>
    </citation>
    <scope>IDENTIFICATION</scope>
</reference>
<dbReference type="Proteomes" id="UP000075882">
    <property type="component" value="Unassembled WGS sequence"/>
</dbReference>
<sequence length="108" mass="11436">MCPVRRWLSLRGNLLPAPPLVLPPGPVGDSGPSVSALLVTFSIGSLEVACSVGDMCCDEPAMPPAALPDPTIPMPGMLLRTPPVCCFMIIELLRVRSFAFAFCDDCCC</sequence>
<dbReference type="EnsemblMetazoa" id="ACOM026861-RA">
    <property type="protein sequence ID" value="ACOM026861-PA.1"/>
    <property type="gene ID" value="ACOM026861"/>
</dbReference>
<organism evidence="1">
    <name type="scientific">Anopheles coluzzii</name>
    <name type="common">African malaria mosquito</name>
    <dbReference type="NCBI Taxonomy" id="1518534"/>
    <lineage>
        <taxon>Eukaryota</taxon>
        <taxon>Metazoa</taxon>
        <taxon>Ecdysozoa</taxon>
        <taxon>Arthropoda</taxon>
        <taxon>Hexapoda</taxon>
        <taxon>Insecta</taxon>
        <taxon>Pterygota</taxon>
        <taxon>Neoptera</taxon>
        <taxon>Endopterygota</taxon>
        <taxon>Diptera</taxon>
        <taxon>Nematocera</taxon>
        <taxon>Culicoidea</taxon>
        <taxon>Culicidae</taxon>
        <taxon>Anophelinae</taxon>
        <taxon>Anopheles</taxon>
    </lineage>
</organism>
<dbReference type="AlphaFoldDB" id="A0A8W7P8N6"/>
<proteinExistence type="predicted"/>
<protein>
    <submittedName>
        <fullName evidence="1">Uncharacterized protein</fullName>
    </submittedName>
</protein>
<name>A0A8W7P8N6_ANOCL</name>